<reference evidence="1 2" key="1">
    <citation type="submission" date="2019-01" db="EMBL/GenBank/DDBJ databases">
        <title>A draft genome assembly of the solar-powered sea slug Elysia chlorotica.</title>
        <authorList>
            <person name="Cai H."/>
            <person name="Li Q."/>
            <person name="Fang X."/>
            <person name="Li J."/>
            <person name="Curtis N.E."/>
            <person name="Altenburger A."/>
            <person name="Shibata T."/>
            <person name="Feng M."/>
            <person name="Maeda T."/>
            <person name="Schwartz J.A."/>
            <person name="Shigenobu S."/>
            <person name="Lundholm N."/>
            <person name="Nishiyama T."/>
            <person name="Yang H."/>
            <person name="Hasebe M."/>
            <person name="Li S."/>
            <person name="Pierce S.K."/>
            <person name="Wang J."/>
        </authorList>
    </citation>
    <scope>NUCLEOTIDE SEQUENCE [LARGE SCALE GENOMIC DNA]</scope>
    <source>
        <strain evidence="1">EC2010</strain>
        <tissue evidence="1">Whole organism of an adult</tissue>
    </source>
</reference>
<accession>A0A433TIL6</accession>
<evidence type="ECO:0000313" key="1">
    <source>
        <dbReference type="EMBL" id="RUS81414.1"/>
    </source>
</evidence>
<protein>
    <submittedName>
        <fullName evidence="1">Uncharacterized protein</fullName>
    </submittedName>
</protein>
<feature type="non-terminal residue" evidence="1">
    <location>
        <position position="1"/>
    </location>
</feature>
<gene>
    <name evidence="1" type="ORF">EGW08_010798</name>
</gene>
<dbReference type="Proteomes" id="UP000271974">
    <property type="component" value="Unassembled WGS sequence"/>
</dbReference>
<sequence>SVNDYTNGVLYFALGEDIFGEPWVYVDLNENVTYFKGVDKPCVSSPIVAEERELMNRCMPEDAKLYGEVDGHPIYMTDRPGSTKWLMAVTPIKDTPYYWSFIS</sequence>
<comment type="caution">
    <text evidence="1">The sequence shown here is derived from an EMBL/GenBank/DDBJ whole genome shotgun (WGS) entry which is preliminary data.</text>
</comment>
<organism evidence="1 2">
    <name type="scientific">Elysia chlorotica</name>
    <name type="common">Eastern emerald elysia</name>
    <name type="synonym">Sea slug</name>
    <dbReference type="NCBI Taxonomy" id="188477"/>
    <lineage>
        <taxon>Eukaryota</taxon>
        <taxon>Metazoa</taxon>
        <taxon>Spiralia</taxon>
        <taxon>Lophotrochozoa</taxon>
        <taxon>Mollusca</taxon>
        <taxon>Gastropoda</taxon>
        <taxon>Heterobranchia</taxon>
        <taxon>Euthyneura</taxon>
        <taxon>Panpulmonata</taxon>
        <taxon>Sacoglossa</taxon>
        <taxon>Placobranchoidea</taxon>
        <taxon>Plakobranchidae</taxon>
        <taxon>Elysia</taxon>
    </lineage>
</organism>
<keyword evidence="2" id="KW-1185">Reference proteome</keyword>
<proteinExistence type="predicted"/>
<dbReference type="AlphaFoldDB" id="A0A433TIL6"/>
<feature type="non-terminal residue" evidence="1">
    <location>
        <position position="103"/>
    </location>
</feature>
<evidence type="ECO:0000313" key="2">
    <source>
        <dbReference type="Proteomes" id="UP000271974"/>
    </source>
</evidence>
<name>A0A433TIL6_ELYCH</name>
<dbReference type="EMBL" id="RQTK01000338">
    <property type="protein sequence ID" value="RUS81414.1"/>
    <property type="molecule type" value="Genomic_DNA"/>
</dbReference>